<comment type="caution">
    <text evidence="2">The sequence shown here is derived from an EMBL/GenBank/DDBJ whole genome shotgun (WGS) entry which is preliminary data.</text>
</comment>
<feature type="compositionally biased region" description="Basic and acidic residues" evidence="1">
    <location>
        <begin position="1"/>
        <end position="13"/>
    </location>
</feature>
<sequence>MVKNSARDLLRKAREQKKRQQAQSKARPVPLPKQPTNNEPTQSKRPLPDTDDVKEVATEVKRLKVDTPTEQQSALSLVEYGSDGSEDESEPKSEGESEEQADEANGLPAGFFDAGVEPEVDGAEEDPDVQMDDEKPNDQPALPAGFFDSATEQKAAETKTSVGQIRVEQKKDLAKDLASFEAEIADLAEENSLVRTTDEADMQKSAIDELDRKDREWKARTQRLAKMRAVIQEGLKEMDASQMETNEEQADAASSGSDSDMSDIDEIADWRSRTF</sequence>
<organism evidence="2 3">
    <name type="scientific">Linderina pennispora</name>
    <dbReference type="NCBI Taxonomy" id="61395"/>
    <lineage>
        <taxon>Eukaryota</taxon>
        <taxon>Fungi</taxon>
        <taxon>Fungi incertae sedis</taxon>
        <taxon>Zoopagomycota</taxon>
        <taxon>Kickxellomycotina</taxon>
        <taxon>Kickxellomycetes</taxon>
        <taxon>Kickxellales</taxon>
        <taxon>Kickxellaceae</taxon>
        <taxon>Linderina</taxon>
    </lineage>
</organism>
<feature type="compositionally biased region" description="Polar residues" evidence="1">
    <location>
        <begin position="34"/>
        <end position="44"/>
    </location>
</feature>
<evidence type="ECO:0000313" key="2">
    <source>
        <dbReference type="EMBL" id="ORX65026.1"/>
    </source>
</evidence>
<protein>
    <submittedName>
        <fullName evidence="2">Uncharacterized protein</fullName>
    </submittedName>
</protein>
<dbReference type="OrthoDB" id="5560713at2759"/>
<evidence type="ECO:0000313" key="3">
    <source>
        <dbReference type="Proteomes" id="UP000193922"/>
    </source>
</evidence>
<gene>
    <name evidence="2" type="ORF">DL89DRAFT_271560</name>
</gene>
<feature type="compositionally biased region" description="Basic and acidic residues" evidence="1">
    <location>
        <begin position="46"/>
        <end position="67"/>
    </location>
</feature>
<feature type="region of interest" description="Disordered" evidence="1">
    <location>
        <begin position="236"/>
        <end position="275"/>
    </location>
</feature>
<dbReference type="AlphaFoldDB" id="A0A1Y1VVK3"/>
<accession>A0A1Y1VVK3</accession>
<evidence type="ECO:0000256" key="1">
    <source>
        <dbReference type="SAM" id="MobiDB-lite"/>
    </source>
</evidence>
<reference evidence="2 3" key="1">
    <citation type="submission" date="2016-07" db="EMBL/GenBank/DDBJ databases">
        <title>Pervasive Adenine N6-methylation of Active Genes in Fungi.</title>
        <authorList>
            <consortium name="DOE Joint Genome Institute"/>
            <person name="Mondo S.J."/>
            <person name="Dannebaum R.O."/>
            <person name="Kuo R.C."/>
            <person name="Labutti K."/>
            <person name="Haridas S."/>
            <person name="Kuo A."/>
            <person name="Salamov A."/>
            <person name="Ahrendt S.R."/>
            <person name="Lipzen A."/>
            <person name="Sullivan W."/>
            <person name="Andreopoulos W.B."/>
            <person name="Clum A."/>
            <person name="Lindquist E."/>
            <person name="Daum C."/>
            <person name="Ramamoorthy G.K."/>
            <person name="Gryganskyi A."/>
            <person name="Culley D."/>
            <person name="Magnuson J.K."/>
            <person name="James T.Y."/>
            <person name="O'Malley M.A."/>
            <person name="Stajich J.E."/>
            <person name="Spatafora J.W."/>
            <person name="Visel A."/>
            <person name="Grigoriev I.V."/>
        </authorList>
    </citation>
    <scope>NUCLEOTIDE SEQUENCE [LARGE SCALE GENOMIC DNA]</scope>
    <source>
        <strain evidence="2 3">ATCC 12442</strain>
    </source>
</reference>
<keyword evidence="3" id="KW-1185">Reference proteome</keyword>
<dbReference type="RefSeq" id="XP_040739438.1">
    <property type="nucleotide sequence ID" value="XM_040888933.1"/>
</dbReference>
<feature type="compositionally biased region" description="Acidic residues" evidence="1">
    <location>
        <begin position="116"/>
        <end position="131"/>
    </location>
</feature>
<dbReference type="EMBL" id="MCFD01000051">
    <property type="protein sequence ID" value="ORX65026.1"/>
    <property type="molecule type" value="Genomic_DNA"/>
</dbReference>
<name>A0A1Y1VVK3_9FUNG</name>
<feature type="region of interest" description="Disordered" evidence="1">
    <location>
        <begin position="1"/>
        <end position="164"/>
    </location>
</feature>
<proteinExistence type="predicted"/>
<dbReference type="Proteomes" id="UP000193922">
    <property type="component" value="Unassembled WGS sequence"/>
</dbReference>
<dbReference type="GeneID" id="63805581"/>